<dbReference type="Gene3D" id="3.90.226.10">
    <property type="entry name" value="2-enoyl-CoA Hydratase, Chain A, domain 1"/>
    <property type="match status" value="1"/>
</dbReference>
<name>A0A1Y5RW73_9RHOB</name>
<organism evidence="1 2">
    <name type="scientific">Pacificibacter marinus</name>
    <dbReference type="NCBI Taxonomy" id="658057"/>
    <lineage>
        <taxon>Bacteria</taxon>
        <taxon>Pseudomonadati</taxon>
        <taxon>Pseudomonadota</taxon>
        <taxon>Alphaproteobacteria</taxon>
        <taxon>Rhodobacterales</taxon>
        <taxon>Roseobacteraceae</taxon>
        <taxon>Pacificibacter</taxon>
    </lineage>
</organism>
<proteinExistence type="predicted"/>
<keyword evidence="2" id="KW-1185">Reference proteome</keyword>
<gene>
    <name evidence="1" type="ORF">PAM7971_01012</name>
</gene>
<protein>
    <submittedName>
        <fullName evidence="1">Uncharacterized protein</fullName>
    </submittedName>
</protein>
<dbReference type="InterPro" id="IPR029045">
    <property type="entry name" value="ClpP/crotonase-like_dom_sf"/>
</dbReference>
<dbReference type="STRING" id="658057.SAMN04488032_10276"/>
<evidence type="ECO:0000313" key="1">
    <source>
        <dbReference type="EMBL" id="SLN26491.1"/>
    </source>
</evidence>
<dbReference type="AlphaFoldDB" id="A0A1Y5RW73"/>
<dbReference type="EMBL" id="FWFW01000002">
    <property type="protein sequence ID" value="SLN26491.1"/>
    <property type="molecule type" value="Genomic_DNA"/>
</dbReference>
<dbReference type="Proteomes" id="UP000193307">
    <property type="component" value="Unassembled WGS sequence"/>
</dbReference>
<dbReference type="OrthoDB" id="5936191at2"/>
<accession>A0A1Y5RW73</accession>
<sequence length="141" mass="14949">MTGAISAGDAERFETFLNAEGTDFGTVRLNSPGGSVSGALLISQRLRQENLDTVLGAGNICLSASPYIFASGVARTVDIDAQVGVHEHFFDVNAVMPAFLAVEDIHRGQGAVMAYLNEMAIDPPSELSDYQLIFTPDAAIE</sequence>
<dbReference type="SUPFAM" id="SSF52096">
    <property type="entry name" value="ClpP/crotonase"/>
    <property type="match status" value="1"/>
</dbReference>
<reference evidence="1 2" key="1">
    <citation type="submission" date="2017-03" db="EMBL/GenBank/DDBJ databases">
        <authorList>
            <person name="Afonso C.L."/>
            <person name="Miller P.J."/>
            <person name="Scott M.A."/>
            <person name="Spackman E."/>
            <person name="Goraichik I."/>
            <person name="Dimitrov K.M."/>
            <person name="Suarez D.L."/>
            <person name="Swayne D.E."/>
        </authorList>
    </citation>
    <scope>NUCLEOTIDE SEQUENCE [LARGE SCALE GENOMIC DNA]</scope>
    <source>
        <strain evidence="1 2">CECT 7971</strain>
    </source>
</reference>
<dbReference type="RefSeq" id="WP_139204529.1">
    <property type="nucleotide sequence ID" value="NZ_FNZV01000002.1"/>
</dbReference>
<evidence type="ECO:0000313" key="2">
    <source>
        <dbReference type="Proteomes" id="UP000193307"/>
    </source>
</evidence>